<evidence type="ECO:0000313" key="2">
    <source>
        <dbReference type="Proteomes" id="UP000815325"/>
    </source>
</evidence>
<accession>A0ABQ7G0J9</accession>
<name>A0ABQ7G0J9_DUNSA</name>
<gene>
    <name evidence="1" type="ORF">DUNSADRAFT_18158</name>
</gene>
<dbReference type="Proteomes" id="UP000815325">
    <property type="component" value="Unassembled WGS sequence"/>
</dbReference>
<organism evidence="1 2">
    <name type="scientific">Dunaliella salina</name>
    <name type="common">Green alga</name>
    <name type="synonym">Protococcus salinus</name>
    <dbReference type="NCBI Taxonomy" id="3046"/>
    <lineage>
        <taxon>Eukaryota</taxon>
        <taxon>Viridiplantae</taxon>
        <taxon>Chlorophyta</taxon>
        <taxon>core chlorophytes</taxon>
        <taxon>Chlorophyceae</taxon>
        <taxon>CS clade</taxon>
        <taxon>Chlamydomonadales</taxon>
        <taxon>Dunaliellaceae</taxon>
        <taxon>Dunaliella</taxon>
    </lineage>
</organism>
<evidence type="ECO:0008006" key="3">
    <source>
        <dbReference type="Google" id="ProtNLM"/>
    </source>
</evidence>
<comment type="caution">
    <text evidence="1">The sequence shown here is derived from an EMBL/GenBank/DDBJ whole genome shotgun (WGS) entry which is preliminary data.</text>
</comment>
<proteinExistence type="predicted"/>
<evidence type="ECO:0000313" key="1">
    <source>
        <dbReference type="EMBL" id="KAF5828136.1"/>
    </source>
</evidence>
<protein>
    <recommendedName>
        <fullName evidence="3">Encoded protein</fullName>
    </recommendedName>
</protein>
<sequence>MDSKWVQMIQPFVKCPVHYPSACHVHYPSVLFDLHANCGLVPQIIHIPFRVWLQGVEGEELAGLKQVCMINEPWRLILCQGSLFSRPLYCSAPLLSLSGFI</sequence>
<dbReference type="EMBL" id="MU070355">
    <property type="protein sequence ID" value="KAF5828136.1"/>
    <property type="molecule type" value="Genomic_DNA"/>
</dbReference>
<reference evidence="1" key="1">
    <citation type="submission" date="2017-08" db="EMBL/GenBank/DDBJ databases">
        <authorList>
            <person name="Polle J.E."/>
            <person name="Barry K."/>
            <person name="Cushman J."/>
            <person name="Schmutz J."/>
            <person name="Tran D."/>
            <person name="Hathwaick L.T."/>
            <person name="Yim W.C."/>
            <person name="Jenkins J."/>
            <person name="Mckie-Krisberg Z.M."/>
            <person name="Prochnik S."/>
            <person name="Lindquist E."/>
            <person name="Dockter R.B."/>
            <person name="Adam C."/>
            <person name="Molina H."/>
            <person name="Bunkerborg J."/>
            <person name="Jin E."/>
            <person name="Buchheim M."/>
            <person name="Magnuson J."/>
        </authorList>
    </citation>
    <scope>NUCLEOTIDE SEQUENCE</scope>
    <source>
        <strain evidence="1">CCAP 19/18</strain>
    </source>
</reference>
<keyword evidence="2" id="KW-1185">Reference proteome</keyword>